<gene>
    <name evidence="2" type="ORF">Taro_018842</name>
</gene>
<organism evidence="2 3">
    <name type="scientific">Colocasia esculenta</name>
    <name type="common">Wild taro</name>
    <name type="synonym">Arum esculentum</name>
    <dbReference type="NCBI Taxonomy" id="4460"/>
    <lineage>
        <taxon>Eukaryota</taxon>
        <taxon>Viridiplantae</taxon>
        <taxon>Streptophyta</taxon>
        <taxon>Embryophyta</taxon>
        <taxon>Tracheophyta</taxon>
        <taxon>Spermatophyta</taxon>
        <taxon>Magnoliopsida</taxon>
        <taxon>Liliopsida</taxon>
        <taxon>Araceae</taxon>
        <taxon>Aroideae</taxon>
        <taxon>Colocasieae</taxon>
        <taxon>Colocasia</taxon>
    </lineage>
</organism>
<evidence type="ECO:0000256" key="1">
    <source>
        <dbReference type="SAM" id="MobiDB-lite"/>
    </source>
</evidence>
<evidence type="ECO:0000313" key="3">
    <source>
        <dbReference type="Proteomes" id="UP000652761"/>
    </source>
</evidence>
<proteinExistence type="predicted"/>
<feature type="compositionally biased region" description="Basic and acidic residues" evidence="1">
    <location>
        <begin position="55"/>
        <end position="65"/>
    </location>
</feature>
<reference evidence="2" key="1">
    <citation type="submission" date="2017-07" db="EMBL/GenBank/DDBJ databases">
        <title>Taro Niue Genome Assembly and Annotation.</title>
        <authorList>
            <person name="Atibalentja N."/>
            <person name="Keating K."/>
            <person name="Fields C.J."/>
        </authorList>
    </citation>
    <scope>NUCLEOTIDE SEQUENCE</scope>
    <source>
        <strain evidence="2">Niue_2</strain>
        <tissue evidence="2">Leaf</tissue>
    </source>
</reference>
<feature type="region of interest" description="Disordered" evidence="1">
    <location>
        <begin position="24"/>
        <end position="65"/>
    </location>
</feature>
<sequence>MIRKLVRHHVSFSKDMGNGVEITTQHIPHYTPPPIGPTTYASPSQMASGSTPHPSEPDESSRGEGRYNETMRAVWINEGSHIVEEWMGGTGDDSQCLELDPNIWVAASGAPKKGHVYSFGHSLGTARVISSCSSSVSHATSPFTTPVAPGGSSSVGPTMTPDQFRKIINESVSQNILTIFSQTVFETLA</sequence>
<accession>A0A843USE9</accession>
<name>A0A843USE9_COLES</name>
<comment type="caution">
    <text evidence="2">The sequence shown here is derived from an EMBL/GenBank/DDBJ whole genome shotgun (WGS) entry which is preliminary data.</text>
</comment>
<dbReference type="AlphaFoldDB" id="A0A843USE9"/>
<dbReference type="Proteomes" id="UP000652761">
    <property type="component" value="Unassembled WGS sequence"/>
</dbReference>
<feature type="compositionally biased region" description="Polar residues" evidence="1">
    <location>
        <begin position="39"/>
        <end position="53"/>
    </location>
</feature>
<dbReference type="EMBL" id="NMUH01000891">
    <property type="protein sequence ID" value="MQL86311.1"/>
    <property type="molecule type" value="Genomic_DNA"/>
</dbReference>
<protein>
    <submittedName>
        <fullName evidence="2">Uncharacterized protein</fullName>
    </submittedName>
</protein>
<keyword evidence="3" id="KW-1185">Reference proteome</keyword>
<evidence type="ECO:0000313" key="2">
    <source>
        <dbReference type="EMBL" id="MQL86311.1"/>
    </source>
</evidence>